<name>A0A9W7HJ46_HIBTR</name>
<gene>
    <name evidence="1" type="ORF">HRI_001500900</name>
</gene>
<accession>A0A9W7HJ46</accession>
<dbReference type="OrthoDB" id="1001852at2759"/>
<protein>
    <submittedName>
        <fullName evidence="1">Uncharacterized protein</fullName>
    </submittedName>
</protein>
<evidence type="ECO:0000313" key="1">
    <source>
        <dbReference type="EMBL" id="GMI78316.1"/>
    </source>
</evidence>
<comment type="caution">
    <text evidence="1">The sequence shown here is derived from an EMBL/GenBank/DDBJ whole genome shotgun (WGS) entry which is preliminary data.</text>
</comment>
<reference evidence="1" key="1">
    <citation type="submission" date="2023-05" db="EMBL/GenBank/DDBJ databases">
        <title>Genome and transcriptome analyses reveal genes involved in the formation of fine ridges on petal epidermal cells in Hibiscus trionum.</title>
        <authorList>
            <person name="Koshimizu S."/>
            <person name="Masuda S."/>
            <person name="Ishii T."/>
            <person name="Shirasu K."/>
            <person name="Hoshino A."/>
            <person name="Arita M."/>
        </authorList>
    </citation>
    <scope>NUCLEOTIDE SEQUENCE</scope>
    <source>
        <strain evidence="1">Hamamatsu line</strain>
    </source>
</reference>
<dbReference type="Proteomes" id="UP001165190">
    <property type="component" value="Unassembled WGS sequence"/>
</dbReference>
<organism evidence="1 2">
    <name type="scientific">Hibiscus trionum</name>
    <name type="common">Flower of an hour</name>
    <dbReference type="NCBI Taxonomy" id="183268"/>
    <lineage>
        <taxon>Eukaryota</taxon>
        <taxon>Viridiplantae</taxon>
        <taxon>Streptophyta</taxon>
        <taxon>Embryophyta</taxon>
        <taxon>Tracheophyta</taxon>
        <taxon>Spermatophyta</taxon>
        <taxon>Magnoliopsida</taxon>
        <taxon>eudicotyledons</taxon>
        <taxon>Gunneridae</taxon>
        <taxon>Pentapetalae</taxon>
        <taxon>rosids</taxon>
        <taxon>malvids</taxon>
        <taxon>Malvales</taxon>
        <taxon>Malvaceae</taxon>
        <taxon>Malvoideae</taxon>
        <taxon>Hibiscus</taxon>
    </lineage>
</organism>
<dbReference type="EMBL" id="BSYR01000015">
    <property type="protein sequence ID" value="GMI78316.1"/>
    <property type="molecule type" value="Genomic_DNA"/>
</dbReference>
<sequence>MYESQTTTKLSFFNGDNYPFWKNQMPLFIMSNDYLVWDVIEDGPYIPLKQDNEGRMVLKKKMKMSEE</sequence>
<evidence type="ECO:0000313" key="2">
    <source>
        <dbReference type="Proteomes" id="UP001165190"/>
    </source>
</evidence>
<keyword evidence="2" id="KW-1185">Reference proteome</keyword>
<proteinExistence type="predicted"/>
<dbReference type="AlphaFoldDB" id="A0A9W7HJ46"/>